<dbReference type="Proteomes" id="UP000653674">
    <property type="component" value="Unassembled WGS sequence"/>
</dbReference>
<evidence type="ECO:0000313" key="2">
    <source>
        <dbReference type="EMBL" id="GIG74897.1"/>
    </source>
</evidence>
<organism evidence="2 3">
    <name type="scientific">Planosporangium flavigriseum</name>
    <dbReference type="NCBI Taxonomy" id="373681"/>
    <lineage>
        <taxon>Bacteria</taxon>
        <taxon>Bacillati</taxon>
        <taxon>Actinomycetota</taxon>
        <taxon>Actinomycetes</taxon>
        <taxon>Micromonosporales</taxon>
        <taxon>Micromonosporaceae</taxon>
        <taxon>Planosporangium</taxon>
    </lineage>
</organism>
<dbReference type="InterPro" id="IPR027417">
    <property type="entry name" value="P-loop_NTPase"/>
</dbReference>
<dbReference type="PANTHER" id="PTHR43581">
    <property type="entry name" value="ATP/GTP PHOSPHATASE"/>
    <property type="match status" value="1"/>
</dbReference>
<dbReference type="SUPFAM" id="SSF52540">
    <property type="entry name" value="P-loop containing nucleoside triphosphate hydrolases"/>
    <property type="match status" value="1"/>
</dbReference>
<feature type="domain" description="ATPase AAA-type core" evidence="1">
    <location>
        <begin position="141"/>
        <end position="367"/>
    </location>
</feature>
<dbReference type="AlphaFoldDB" id="A0A8J3PMH0"/>
<dbReference type="GO" id="GO:0005524">
    <property type="term" value="F:ATP binding"/>
    <property type="evidence" value="ECO:0007669"/>
    <property type="project" value="InterPro"/>
</dbReference>
<name>A0A8J3PMH0_9ACTN</name>
<accession>A0A8J3PMH0</accession>
<dbReference type="GO" id="GO:0016887">
    <property type="term" value="F:ATP hydrolysis activity"/>
    <property type="evidence" value="ECO:0007669"/>
    <property type="project" value="InterPro"/>
</dbReference>
<dbReference type="EMBL" id="BONU01000023">
    <property type="protein sequence ID" value="GIG74897.1"/>
    <property type="molecule type" value="Genomic_DNA"/>
</dbReference>
<dbReference type="Gene3D" id="3.40.50.300">
    <property type="entry name" value="P-loop containing nucleotide triphosphate hydrolases"/>
    <property type="match status" value="1"/>
</dbReference>
<dbReference type="PANTHER" id="PTHR43581:SF2">
    <property type="entry name" value="EXCINUCLEASE ATPASE SUBUNIT"/>
    <property type="match status" value="1"/>
</dbReference>
<proteinExistence type="predicted"/>
<comment type="caution">
    <text evidence="2">The sequence shown here is derived from an EMBL/GenBank/DDBJ whole genome shotgun (WGS) entry which is preliminary data.</text>
</comment>
<dbReference type="Pfam" id="PF13304">
    <property type="entry name" value="AAA_21"/>
    <property type="match status" value="1"/>
</dbReference>
<gene>
    <name evidence="2" type="ORF">Pfl04_33010</name>
</gene>
<dbReference type="InterPro" id="IPR003959">
    <property type="entry name" value="ATPase_AAA_core"/>
</dbReference>
<dbReference type="InterPro" id="IPR051396">
    <property type="entry name" value="Bact_Antivir_Def_Nuclease"/>
</dbReference>
<reference evidence="2" key="1">
    <citation type="submission" date="2021-01" db="EMBL/GenBank/DDBJ databases">
        <title>Whole genome shotgun sequence of Planosporangium flavigriseum NBRC 105377.</title>
        <authorList>
            <person name="Komaki H."/>
            <person name="Tamura T."/>
        </authorList>
    </citation>
    <scope>NUCLEOTIDE SEQUENCE</scope>
    <source>
        <strain evidence="2">NBRC 105377</strain>
    </source>
</reference>
<evidence type="ECO:0000259" key="1">
    <source>
        <dbReference type="Pfam" id="PF13304"/>
    </source>
</evidence>
<evidence type="ECO:0000313" key="3">
    <source>
        <dbReference type="Proteomes" id="UP000653674"/>
    </source>
</evidence>
<keyword evidence="3" id="KW-1185">Reference proteome</keyword>
<protein>
    <recommendedName>
        <fullName evidence="1">ATPase AAA-type core domain-containing protein</fullName>
    </recommendedName>
</protein>
<sequence>MLAGDLATISEINFDSTEVEFGDGTHLIVERVIQGDNGLMLRVEAKGPKGGQIGQAELPDPSSMDDLPLPFRRLPDGRFLDVRTGRIHNADYMRRRYGVPSRYVPPFVMEAVPWLARLLEGRQTIFIDTKRLDTPPQAGASESANANVPASRIDEYIEQVRIQVNEARRASLLESQSADQSFASRVLQGARTTVRKDELKRRYDEIAERNAELYRNGLSSNSVAVQFPASGVNPTERRVLAVFLEDWEKKIAPLLPVNEKLKTLRRIINEKFIGKTLELDKSGGLSFKTDDGEDIPVRFLSSGEQHILALFTMLLFSASRDSVVLIDEPEISLHAAWKHAFLNDITDVARIADLQVIMATHSSGIINGQWDLVQELGLQR</sequence>